<feature type="domain" description="EGF-like" evidence="6">
    <location>
        <begin position="111"/>
        <end position="148"/>
    </location>
</feature>
<feature type="domain" description="Apple" evidence="7">
    <location>
        <begin position="27"/>
        <end position="111"/>
    </location>
</feature>
<dbReference type="PROSITE" id="PS50948">
    <property type="entry name" value="PAN"/>
    <property type="match status" value="1"/>
</dbReference>
<sequence length="399" mass="44797">MGTFIVVLAIVILITEKCGGARSQDVCVRERFFLKKAQDAVLINHVIAVYQVTSEIHCGHRCMRESKCVSFNYEDHRTSLPHVCEISDERNQNDQQSFIAKDGFSYFELKEPFLCDAVSCHNGGQCVEQCDGHSKCICAEGYTGAHCEHGLSTLSNVTSTKSPADNPCKNNATYVNTTDGYNCTCPNGFHGKICENAESCLALKLTGVNSDGLYHINITNMGSVQVLCDQQTDGGGWAIIQRRTSPFSLNFDRNWTEYKGGFGNLQGEFWLGNKIIHRLLKTPHVLRIELKTRKSRKVGFAEYSRVTVDGLGHKYRLKISGYHGSIRDCGGPSNWQYFTTRDSDNDEEANKNCATEDHAGWWYKSCSECGNLNRQSGPKWDSWYIGKSDRIVFSEIKIR</sequence>
<dbReference type="InterPro" id="IPR003609">
    <property type="entry name" value="Pan_app"/>
</dbReference>
<organism evidence="9 10">
    <name type="scientific">Desmophyllum pertusum</name>
    <dbReference type="NCBI Taxonomy" id="174260"/>
    <lineage>
        <taxon>Eukaryota</taxon>
        <taxon>Metazoa</taxon>
        <taxon>Cnidaria</taxon>
        <taxon>Anthozoa</taxon>
        <taxon>Hexacorallia</taxon>
        <taxon>Scleractinia</taxon>
        <taxon>Caryophylliina</taxon>
        <taxon>Caryophylliidae</taxon>
        <taxon>Desmophyllum</taxon>
    </lineage>
</organism>
<dbReference type="Pfam" id="PF12661">
    <property type="entry name" value="hEGF"/>
    <property type="match status" value="1"/>
</dbReference>
<evidence type="ECO:0000256" key="5">
    <source>
        <dbReference type="SAM" id="SignalP"/>
    </source>
</evidence>
<dbReference type="SUPFAM" id="SSF56496">
    <property type="entry name" value="Fibrinogen C-terminal domain-like"/>
    <property type="match status" value="1"/>
</dbReference>
<feature type="domain" description="Fibrinogen C-terminal" evidence="8">
    <location>
        <begin position="191"/>
        <end position="399"/>
    </location>
</feature>
<evidence type="ECO:0000256" key="2">
    <source>
        <dbReference type="ARBA" id="ARBA00022737"/>
    </source>
</evidence>
<dbReference type="PROSITE" id="PS50026">
    <property type="entry name" value="EGF_3"/>
    <property type="match status" value="2"/>
</dbReference>
<accession>A0A9W9Z3I6</accession>
<proteinExistence type="predicted"/>
<evidence type="ECO:0000313" key="10">
    <source>
        <dbReference type="Proteomes" id="UP001163046"/>
    </source>
</evidence>
<keyword evidence="5" id="KW-0732">Signal</keyword>
<dbReference type="Pfam" id="PF00147">
    <property type="entry name" value="Fibrinogen_C"/>
    <property type="match status" value="1"/>
</dbReference>
<dbReference type="CDD" id="cd00054">
    <property type="entry name" value="EGF_CA"/>
    <property type="match status" value="2"/>
</dbReference>
<dbReference type="Gene3D" id="2.10.25.10">
    <property type="entry name" value="Laminin"/>
    <property type="match status" value="2"/>
</dbReference>
<comment type="caution">
    <text evidence="9">The sequence shown here is derived from an EMBL/GenBank/DDBJ whole genome shotgun (WGS) entry which is preliminary data.</text>
</comment>
<dbReference type="SMART" id="SM00181">
    <property type="entry name" value="EGF"/>
    <property type="match status" value="2"/>
</dbReference>
<dbReference type="InterPro" id="IPR002181">
    <property type="entry name" value="Fibrinogen_a/b/g_C_dom"/>
</dbReference>
<dbReference type="Gene3D" id="3.90.215.10">
    <property type="entry name" value="Gamma Fibrinogen, chain A, domain 1"/>
    <property type="match status" value="1"/>
</dbReference>
<keyword evidence="2" id="KW-0677">Repeat</keyword>
<feature type="chain" id="PRO_5040832165" evidence="5">
    <location>
        <begin position="24"/>
        <end position="399"/>
    </location>
</feature>
<dbReference type="OrthoDB" id="5974161at2759"/>
<dbReference type="InterPro" id="IPR013032">
    <property type="entry name" value="EGF-like_CS"/>
</dbReference>
<evidence type="ECO:0000256" key="4">
    <source>
        <dbReference type="PROSITE-ProRule" id="PRU00076"/>
    </source>
</evidence>
<feature type="signal peptide" evidence="5">
    <location>
        <begin position="1"/>
        <end position="23"/>
    </location>
</feature>
<dbReference type="PROSITE" id="PS01186">
    <property type="entry name" value="EGF_2"/>
    <property type="match status" value="2"/>
</dbReference>
<dbReference type="PROSITE" id="PS00022">
    <property type="entry name" value="EGF_1"/>
    <property type="match status" value="2"/>
</dbReference>
<gene>
    <name evidence="9" type="primary">FCN2_2</name>
    <name evidence="9" type="ORF">OS493_007375</name>
</gene>
<feature type="disulfide bond" evidence="4">
    <location>
        <begin position="138"/>
        <end position="147"/>
    </location>
</feature>
<dbReference type="SMART" id="SM00186">
    <property type="entry name" value="FBG"/>
    <property type="match status" value="1"/>
</dbReference>
<dbReference type="EMBL" id="MU826828">
    <property type="protein sequence ID" value="KAJ7374290.1"/>
    <property type="molecule type" value="Genomic_DNA"/>
</dbReference>
<keyword evidence="9" id="KW-0675">Receptor</keyword>
<dbReference type="InterPro" id="IPR014716">
    <property type="entry name" value="Fibrinogen_a/b/g_C_1"/>
</dbReference>
<evidence type="ECO:0000259" key="6">
    <source>
        <dbReference type="PROSITE" id="PS50026"/>
    </source>
</evidence>
<dbReference type="AlphaFoldDB" id="A0A9W9Z3I6"/>
<evidence type="ECO:0000259" key="8">
    <source>
        <dbReference type="PROSITE" id="PS51406"/>
    </source>
</evidence>
<evidence type="ECO:0000259" key="7">
    <source>
        <dbReference type="PROSITE" id="PS50948"/>
    </source>
</evidence>
<dbReference type="PANTHER" id="PTHR19143">
    <property type="entry name" value="FIBRINOGEN/TENASCIN/ANGIOPOEITIN"/>
    <property type="match status" value="1"/>
</dbReference>
<protein>
    <submittedName>
        <fullName evidence="9">Cell surface pattern recognition receptor signaling pathway</fullName>
    </submittedName>
</protein>
<evidence type="ECO:0000256" key="1">
    <source>
        <dbReference type="ARBA" id="ARBA00022536"/>
    </source>
</evidence>
<dbReference type="Gene3D" id="3.50.4.10">
    <property type="entry name" value="Hepatocyte Growth Factor"/>
    <property type="match status" value="1"/>
</dbReference>
<dbReference type="InterPro" id="IPR050373">
    <property type="entry name" value="Fibrinogen_C-term_domain"/>
</dbReference>
<feature type="domain" description="EGF-like" evidence="6">
    <location>
        <begin position="160"/>
        <end position="195"/>
    </location>
</feature>
<keyword evidence="10" id="KW-1185">Reference proteome</keyword>
<dbReference type="Proteomes" id="UP001163046">
    <property type="component" value="Unassembled WGS sequence"/>
</dbReference>
<reference evidence="9" key="1">
    <citation type="submission" date="2023-01" db="EMBL/GenBank/DDBJ databases">
        <title>Genome assembly of the deep-sea coral Lophelia pertusa.</title>
        <authorList>
            <person name="Herrera S."/>
            <person name="Cordes E."/>
        </authorList>
    </citation>
    <scope>NUCLEOTIDE SEQUENCE</scope>
    <source>
        <strain evidence="9">USNM1676648</strain>
        <tissue evidence="9">Polyp</tissue>
    </source>
</reference>
<dbReference type="SUPFAM" id="SSF57414">
    <property type="entry name" value="Hairpin loop containing domain-like"/>
    <property type="match status" value="1"/>
</dbReference>
<dbReference type="PROSITE" id="PS51406">
    <property type="entry name" value="FIBRINOGEN_C_2"/>
    <property type="match status" value="1"/>
</dbReference>
<comment type="caution">
    <text evidence="4">Lacks conserved residue(s) required for the propagation of feature annotation.</text>
</comment>
<feature type="disulfide bond" evidence="4">
    <location>
        <begin position="185"/>
        <end position="194"/>
    </location>
</feature>
<dbReference type="NCBIfam" id="NF040941">
    <property type="entry name" value="GGGWT_bact"/>
    <property type="match status" value="1"/>
</dbReference>
<dbReference type="InterPro" id="IPR036056">
    <property type="entry name" value="Fibrinogen-like_C"/>
</dbReference>
<dbReference type="SUPFAM" id="SSF57196">
    <property type="entry name" value="EGF/Laminin"/>
    <property type="match status" value="2"/>
</dbReference>
<dbReference type="GO" id="GO:0005615">
    <property type="term" value="C:extracellular space"/>
    <property type="evidence" value="ECO:0007669"/>
    <property type="project" value="TreeGrafter"/>
</dbReference>
<keyword evidence="3 4" id="KW-1015">Disulfide bond</keyword>
<name>A0A9W9Z3I6_9CNID</name>
<evidence type="ECO:0000256" key="3">
    <source>
        <dbReference type="ARBA" id="ARBA00023157"/>
    </source>
</evidence>
<evidence type="ECO:0000313" key="9">
    <source>
        <dbReference type="EMBL" id="KAJ7374290.1"/>
    </source>
</evidence>
<dbReference type="Pfam" id="PF00024">
    <property type="entry name" value="PAN_1"/>
    <property type="match status" value="1"/>
</dbReference>
<keyword evidence="1 4" id="KW-0245">EGF-like domain</keyword>
<dbReference type="InterPro" id="IPR000742">
    <property type="entry name" value="EGF"/>
</dbReference>